<dbReference type="EMBL" id="JRES01000484">
    <property type="protein sequence ID" value="KNC30912.1"/>
    <property type="molecule type" value="Genomic_DNA"/>
</dbReference>
<keyword evidence="2" id="KW-1185">Reference proteome</keyword>
<comment type="caution">
    <text evidence="1">The sequence shown here is derived from an EMBL/GenBank/DDBJ whole genome shotgun (WGS) entry which is preliminary data.</text>
</comment>
<dbReference type="OMA" id="TICKETD"/>
<dbReference type="OrthoDB" id="7974539at2759"/>
<name>A0A0L0CFE2_LUCCU</name>
<gene>
    <name evidence="1" type="ORF">FF38_09289</name>
</gene>
<protein>
    <submittedName>
        <fullName evidence="1">Protein terminus</fullName>
    </submittedName>
</protein>
<reference evidence="1 2" key="1">
    <citation type="journal article" date="2015" name="Nat. Commun.">
        <title>Lucilia cuprina genome unlocks parasitic fly biology to underpin future interventions.</title>
        <authorList>
            <person name="Anstead C.A."/>
            <person name="Korhonen P.K."/>
            <person name="Young N.D."/>
            <person name="Hall R.S."/>
            <person name="Jex A.R."/>
            <person name="Murali S.C."/>
            <person name="Hughes D.S."/>
            <person name="Lee S.F."/>
            <person name="Perry T."/>
            <person name="Stroehlein A.J."/>
            <person name="Ansell B.R."/>
            <person name="Breugelmans B."/>
            <person name="Hofmann A."/>
            <person name="Qu J."/>
            <person name="Dugan S."/>
            <person name="Lee S.L."/>
            <person name="Chao H."/>
            <person name="Dinh H."/>
            <person name="Han Y."/>
            <person name="Doddapaneni H.V."/>
            <person name="Worley K.C."/>
            <person name="Muzny D.M."/>
            <person name="Ioannidis P."/>
            <person name="Waterhouse R.M."/>
            <person name="Zdobnov E.M."/>
            <person name="James P.J."/>
            <person name="Bagnall N.H."/>
            <person name="Kotze A.C."/>
            <person name="Gibbs R.A."/>
            <person name="Richards S."/>
            <person name="Batterham P."/>
            <person name="Gasser R.B."/>
        </authorList>
    </citation>
    <scope>NUCLEOTIDE SEQUENCE [LARGE SCALE GENOMIC DNA]</scope>
    <source>
        <strain evidence="1 2">LS</strain>
        <tissue evidence="1">Full body</tissue>
    </source>
</reference>
<dbReference type="AlphaFoldDB" id="A0A0L0CFE2"/>
<accession>A0A0L0CFE2</accession>
<evidence type="ECO:0000313" key="2">
    <source>
        <dbReference type="Proteomes" id="UP000037069"/>
    </source>
</evidence>
<dbReference type="Proteomes" id="UP000037069">
    <property type="component" value="Unassembled WGS sequence"/>
</dbReference>
<sequence>MSLPTPSYTFVTSAGQRQFFHRWHLQNNEVIDCNKCGTICKETDAYSQHWMKQKLKLTEAGDELNTWMRTPIMEQQPAIVSRNIQSFMFCDGKVVSDTQQFLLDVGITGIPDLLSVLYATDGCKELMVKLRFYVEIEDEMFMLQSSELEIRHHSDIRESVDVIFLMLLEKLRTFMTCMPRRRRGLQEGVYRIKRILVQTQRRQHVNNEQLQLPLQYKRKQAILQETDMTPQYKCDLEQLSLAFQRHINTSANSHFKPPFPCNLYCFQTCANSQELYAVPFHISNKPQSFLSTRSFVIVNDILGGFQQLQEIVHIKRFLHHSAEDAVLSCSQCQAKFMQPTKLALHKMLNCGHDFEILKIDPDFIEIYEECFEIMRCAKWLLFGIVK</sequence>
<evidence type="ECO:0000313" key="1">
    <source>
        <dbReference type="EMBL" id="KNC30912.1"/>
    </source>
</evidence>
<proteinExistence type="predicted"/>
<organism evidence="1 2">
    <name type="scientific">Lucilia cuprina</name>
    <name type="common">Green bottle fly</name>
    <name type="synonym">Australian sheep blowfly</name>
    <dbReference type="NCBI Taxonomy" id="7375"/>
    <lineage>
        <taxon>Eukaryota</taxon>
        <taxon>Metazoa</taxon>
        <taxon>Ecdysozoa</taxon>
        <taxon>Arthropoda</taxon>
        <taxon>Hexapoda</taxon>
        <taxon>Insecta</taxon>
        <taxon>Pterygota</taxon>
        <taxon>Neoptera</taxon>
        <taxon>Endopterygota</taxon>
        <taxon>Diptera</taxon>
        <taxon>Brachycera</taxon>
        <taxon>Muscomorpha</taxon>
        <taxon>Oestroidea</taxon>
        <taxon>Calliphoridae</taxon>
        <taxon>Luciliinae</taxon>
        <taxon>Lucilia</taxon>
    </lineage>
</organism>